<name>U6MAY6_EIMMA</name>
<dbReference type="AlphaFoldDB" id="U6MAY6"/>
<sequence length="157" mass="16678">MAVYNSMGRVEKVSVGVLVDLTSIRVGGGGLYVGVGVCCSVEGEGSVPRVAVSWLSDACSAWCKGMVRRTLGYETIRLVVVQGNGATSWYGMFCARVSAVDSACEGVDAGCLRNFCCAATRFVEFCITMGNDFVWGVLEVVTKKETVCLAMQKECIG</sequence>
<dbReference type="GeneID" id="25340012"/>
<evidence type="ECO:0000313" key="2">
    <source>
        <dbReference type="Proteomes" id="UP000030763"/>
    </source>
</evidence>
<reference evidence="1" key="1">
    <citation type="submission" date="2013-10" db="EMBL/GenBank/DDBJ databases">
        <title>Genomic analysis of the causative agents of coccidiosis in chickens.</title>
        <authorList>
            <person name="Reid A.J."/>
            <person name="Blake D."/>
            <person name="Billington K."/>
            <person name="Browne H."/>
            <person name="Dunn M."/>
            <person name="Hung S."/>
            <person name="Kawahara F."/>
            <person name="Miranda-Saavedra D."/>
            <person name="Mourier T."/>
            <person name="Nagra H."/>
            <person name="Otto T.D."/>
            <person name="Rawlings N."/>
            <person name="Sanchez A."/>
            <person name="Sanders M."/>
            <person name="Subramaniam C."/>
            <person name="Tay Y."/>
            <person name="Dear P."/>
            <person name="Doerig C."/>
            <person name="Gruber A."/>
            <person name="Parkinson J."/>
            <person name="Shirley M."/>
            <person name="Wan K.L."/>
            <person name="Berriman M."/>
            <person name="Tomley F."/>
            <person name="Pain A."/>
        </authorList>
    </citation>
    <scope>NUCLEOTIDE SEQUENCE [LARGE SCALE GENOMIC DNA]</scope>
    <source>
        <strain evidence="1">Weybridge</strain>
    </source>
</reference>
<dbReference type="EMBL" id="HG721545">
    <property type="protein sequence ID" value="CDJ60213.1"/>
    <property type="molecule type" value="Genomic_DNA"/>
</dbReference>
<dbReference type="RefSeq" id="XP_013336863.1">
    <property type="nucleotide sequence ID" value="XM_013481409.1"/>
</dbReference>
<evidence type="ECO:0000313" key="1">
    <source>
        <dbReference type="EMBL" id="CDJ60213.1"/>
    </source>
</evidence>
<proteinExistence type="predicted"/>
<protein>
    <submittedName>
        <fullName evidence="1">Uncharacterized protein</fullName>
    </submittedName>
</protein>
<gene>
    <name evidence="1" type="ORF">EMWEY_00060260</name>
</gene>
<dbReference type="Proteomes" id="UP000030763">
    <property type="component" value="Unassembled WGS sequence"/>
</dbReference>
<feature type="non-terminal residue" evidence="1">
    <location>
        <position position="157"/>
    </location>
</feature>
<reference evidence="1" key="2">
    <citation type="submission" date="2013-10" db="EMBL/GenBank/DDBJ databases">
        <authorList>
            <person name="Aslett M."/>
        </authorList>
    </citation>
    <scope>NUCLEOTIDE SEQUENCE [LARGE SCALE GENOMIC DNA]</scope>
    <source>
        <strain evidence="1">Weybridge</strain>
    </source>
</reference>
<keyword evidence="2" id="KW-1185">Reference proteome</keyword>
<dbReference type="VEuPathDB" id="ToxoDB:EMWEY_00060260"/>
<accession>U6MAY6</accession>
<organism evidence="1 2">
    <name type="scientific">Eimeria maxima</name>
    <name type="common">Coccidian parasite</name>
    <dbReference type="NCBI Taxonomy" id="5804"/>
    <lineage>
        <taxon>Eukaryota</taxon>
        <taxon>Sar</taxon>
        <taxon>Alveolata</taxon>
        <taxon>Apicomplexa</taxon>
        <taxon>Conoidasida</taxon>
        <taxon>Coccidia</taxon>
        <taxon>Eucoccidiorida</taxon>
        <taxon>Eimeriorina</taxon>
        <taxon>Eimeriidae</taxon>
        <taxon>Eimeria</taxon>
    </lineage>
</organism>